<evidence type="ECO:0000313" key="10">
    <source>
        <dbReference type="EMBL" id="MPN03696.1"/>
    </source>
</evidence>
<comment type="similarity">
    <text evidence="2">Belongs to the binding-protein-dependent transport system permease family. CysTW subfamily.</text>
</comment>
<evidence type="ECO:0000256" key="3">
    <source>
        <dbReference type="ARBA" id="ARBA00022448"/>
    </source>
</evidence>
<comment type="caution">
    <text evidence="10">The sequence shown here is derived from an EMBL/GenBank/DDBJ whole genome shotgun (WGS) entry which is preliminary data.</text>
</comment>
<evidence type="ECO:0000256" key="4">
    <source>
        <dbReference type="ARBA" id="ARBA00022475"/>
    </source>
</evidence>
<dbReference type="GO" id="GO:0055085">
    <property type="term" value="P:transmembrane transport"/>
    <property type="evidence" value="ECO:0007669"/>
    <property type="project" value="InterPro"/>
</dbReference>
<name>A0A645EQH9_9ZZZZ</name>
<dbReference type="PANTHER" id="PTHR43848">
    <property type="entry name" value="PUTRESCINE TRANSPORT SYSTEM PERMEASE PROTEIN POTI"/>
    <property type="match status" value="1"/>
</dbReference>
<feature type="transmembrane region" description="Helical" evidence="8">
    <location>
        <begin position="20"/>
        <end position="39"/>
    </location>
</feature>
<evidence type="ECO:0000256" key="2">
    <source>
        <dbReference type="ARBA" id="ARBA00007069"/>
    </source>
</evidence>
<dbReference type="PROSITE" id="PS50928">
    <property type="entry name" value="ABC_TM1"/>
    <property type="match status" value="1"/>
</dbReference>
<evidence type="ECO:0000256" key="5">
    <source>
        <dbReference type="ARBA" id="ARBA00022692"/>
    </source>
</evidence>
<keyword evidence="3" id="KW-0813">Transport</keyword>
<dbReference type="AlphaFoldDB" id="A0A645EQH9"/>
<evidence type="ECO:0000259" key="9">
    <source>
        <dbReference type="PROSITE" id="PS50928"/>
    </source>
</evidence>
<evidence type="ECO:0000256" key="6">
    <source>
        <dbReference type="ARBA" id="ARBA00022989"/>
    </source>
</evidence>
<feature type="domain" description="ABC transmembrane type-1" evidence="9">
    <location>
        <begin position="1"/>
        <end position="67"/>
    </location>
</feature>
<keyword evidence="4" id="KW-1003">Cell membrane</keyword>
<sequence length="82" mass="8856">MPGIITGSLLAFTLSLDDFIVSFFTTGSGVSTLSIKVYSMTKRGISPKINALSSLMFIAVLALMLLLQLRDAKNKSQSDNVR</sequence>
<keyword evidence="5 8" id="KW-0812">Transmembrane</keyword>
<dbReference type="InterPro" id="IPR051789">
    <property type="entry name" value="Bact_Polyamine_Transport"/>
</dbReference>
<dbReference type="PANTHER" id="PTHR43848:SF2">
    <property type="entry name" value="PUTRESCINE TRANSPORT SYSTEM PERMEASE PROTEIN POTI"/>
    <property type="match status" value="1"/>
</dbReference>
<comment type="subcellular location">
    <subcellularLocation>
        <location evidence="1">Cell membrane</location>
        <topology evidence="1">Multi-pass membrane protein</topology>
    </subcellularLocation>
</comment>
<gene>
    <name evidence="10" type="ORF">SDC9_150928</name>
</gene>
<keyword evidence="6 8" id="KW-1133">Transmembrane helix</keyword>
<protein>
    <recommendedName>
        <fullName evidence="9">ABC transmembrane type-1 domain-containing protein</fullName>
    </recommendedName>
</protein>
<keyword evidence="7 8" id="KW-0472">Membrane</keyword>
<proteinExistence type="inferred from homology"/>
<dbReference type="Gene3D" id="1.10.3720.10">
    <property type="entry name" value="MetI-like"/>
    <property type="match status" value="1"/>
</dbReference>
<evidence type="ECO:0000256" key="1">
    <source>
        <dbReference type="ARBA" id="ARBA00004651"/>
    </source>
</evidence>
<evidence type="ECO:0000256" key="7">
    <source>
        <dbReference type="ARBA" id="ARBA00023136"/>
    </source>
</evidence>
<dbReference type="InterPro" id="IPR035906">
    <property type="entry name" value="MetI-like_sf"/>
</dbReference>
<dbReference type="SUPFAM" id="SSF161098">
    <property type="entry name" value="MetI-like"/>
    <property type="match status" value="1"/>
</dbReference>
<reference evidence="10" key="1">
    <citation type="submission" date="2019-08" db="EMBL/GenBank/DDBJ databases">
        <authorList>
            <person name="Kucharzyk K."/>
            <person name="Murdoch R.W."/>
            <person name="Higgins S."/>
            <person name="Loffler F."/>
        </authorList>
    </citation>
    <scope>NUCLEOTIDE SEQUENCE</scope>
</reference>
<accession>A0A645EQH9</accession>
<dbReference type="EMBL" id="VSSQ01049623">
    <property type="protein sequence ID" value="MPN03696.1"/>
    <property type="molecule type" value="Genomic_DNA"/>
</dbReference>
<organism evidence="10">
    <name type="scientific">bioreactor metagenome</name>
    <dbReference type="NCBI Taxonomy" id="1076179"/>
    <lineage>
        <taxon>unclassified sequences</taxon>
        <taxon>metagenomes</taxon>
        <taxon>ecological metagenomes</taxon>
    </lineage>
</organism>
<dbReference type="GO" id="GO:0005886">
    <property type="term" value="C:plasma membrane"/>
    <property type="evidence" value="ECO:0007669"/>
    <property type="project" value="UniProtKB-SubCell"/>
</dbReference>
<dbReference type="InterPro" id="IPR000515">
    <property type="entry name" value="MetI-like"/>
</dbReference>
<evidence type="ECO:0000256" key="8">
    <source>
        <dbReference type="SAM" id="Phobius"/>
    </source>
</evidence>
<feature type="transmembrane region" description="Helical" evidence="8">
    <location>
        <begin position="51"/>
        <end position="69"/>
    </location>
</feature>